<reference evidence="1" key="1">
    <citation type="submission" date="2020-07" db="EMBL/GenBank/DDBJ databases">
        <title>Huge and variable diversity of episymbiotic CPR bacteria and DPANN archaea in groundwater ecosystems.</title>
        <authorList>
            <person name="He C.Y."/>
            <person name="Keren R."/>
            <person name="Whittaker M."/>
            <person name="Farag I.F."/>
            <person name="Doudna J."/>
            <person name="Cate J.H.D."/>
            <person name="Banfield J.F."/>
        </authorList>
    </citation>
    <scope>NUCLEOTIDE SEQUENCE</scope>
    <source>
        <strain evidence="1">NC_groundwater_1520_Pr4_B-0.1um_53_5</strain>
    </source>
</reference>
<evidence type="ECO:0000313" key="2">
    <source>
        <dbReference type="Proteomes" id="UP000736328"/>
    </source>
</evidence>
<dbReference type="AlphaFoldDB" id="A0A933IDY7"/>
<name>A0A933IDY7_UNCT6</name>
<sequence>MTKKCWEEVHCTREDCPVKKNQEDYCWLSGSRVCLDGQTRDIRERLHQCCRDCPHFQKTLERSTGRRLTDASLLRYAKAKYGPNSAKISEFVSKTEGTRPKKTKKTAQ</sequence>
<protein>
    <submittedName>
        <fullName evidence="1">Uncharacterized protein</fullName>
    </submittedName>
</protein>
<accession>A0A933IDY7</accession>
<evidence type="ECO:0000313" key="1">
    <source>
        <dbReference type="EMBL" id="MBI4726698.1"/>
    </source>
</evidence>
<organism evidence="1 2">
    <name type="scientific">candidate division TA06 bacterium</name>
    <dbReference type="NCBI Taxonomy" id="2250710"/>
    <lineage>
        <taxon>Bacteria</taxon>
        <taxon>Bacteria division TA06</taxon>
    </lineage>
</organism>
<dbReference type="Proteomes" id="UP000736328">
    <property type="component" value="Unassembled WGS sequence"/>
</dbReference>
<comment type="caution">
    <text evidence="1">The sequence shown here is derived from an EMBL/GenBank/DDBJ whole genome shotgun (WGS) entry which is preliminary data.</text>
</comment>
<dbReference type="EMBL" id="JACQXR010000073">
    <property type="protein sequence ID" value="MBI4726698.1"/>
    <property type="molecule type" value="Genomic_DNA"/>
</dbReference>
<gene>
    <name evidence="1" type="ORF">HY768_05670</name>
</gene>
<proteinExistence type="predicted"/>